<gene>
    <name evidence="1" type="ORF">ABID19_004368</name>
</gene>
<organism evidence="1 2">
    <name type="scientific">Mesorhizobium robiniae</name>
    <dbReference type="NCBI Taxonomy" id="559315"/>
    <lineage>
        <taxon>Bacteria</taxon>
        <taxon>Pseudomonadati</taxon>
        <taxon>Pseudomonadota</taxon>
        <taxon>Alphaproteobacteria</taxon>
        <taxon>Hyphomicrobiales</taxon>
        <taxon>Phyllobacteriaceae</taxon>
        <taxon>Mesorhizobium</taxon>
    </lineage>
</organism>
<keyword evidence="2" id="KW-1185">Reference proteome</keyword>
<sequence>MSPPGQRLSGAPSSNMPSTKSSFVRFAYCRSGRKVINGNLRAESARPAQGSVLEVSQAFLNEPRENSTSSERINRIETCCFVFFTKSGTFFRARRVHAQRPFRIRTMRWLQRSVRSSNGREIRLPVAILRNSFGWIGKTLRVLWGPPATSVSIDRRRIQLRQQQPDYVTYIRILAPSKRLCAF</sequence>
<reference evidence="1 2" key="1">
    <citation type="submission" date="2024-06" db="EMBL/GenBank/DDBJ databases">
        <title>Genomic Encyclopedia of Type Strains, Phase IV (KMG-IV): sequencing the most valuable type-strain genomes for metagenomic binning, comparative biology and taxonomic classification.</title>
        <authorList>
            <person name="Goeker M."/>
        </authorList>
    </citation>
    <scope>NUCLEOTIDE SEQUENCE [LARGE SCALE GENOMIC DNA]</scope>
    <source>
        <strain evidence="1 2">DSM 100022</strain>
    </source>
</reference>
<comment type="caution">
    <text evidence="1">The sequence shown here is derived from an EMBL/GenBank/DDBJ whole genome shotgun (WGS) entry which is preliminary data.</text>
</comment>
<proteinExistence type="predicted"/>
<dbReference type="Proteomes" id="UP001549204">
    <property type="component" value="Unassembled WGS sequence"/>
</dbReference>
<protein>
    <submittedName>
        <fullName evidence="1">Uncharacterized protein</fullName>
    </submittedName>
</protein>
<name>A0ABV2GSQ4_9HYPH</name>
<evidence type="ECO:0000313" key="1">
    <source>
        <dbReference type="EMBL" id="MET3581322.1"/>
    </source>
</evidence>
<evidence type="ECO:0000313" key="2">
    <source>
        <dbReference type="Proteomes" id="UP001549204"/>
    </source>
</evidence>
<accession>A0ABV2GSQ4</accession>
<dbReference type="EMBL" id="JBEPMC010000007">
    <property type="protein sequence ID" value="MET3581322.1"/>
    <property type="molecule type" value="Genomic_DNA"/>
</dbReference>